<dbReference type="Pfam" id="PF12937">
    <property type="entry name" value="F-box-like"/>
    <property type="match status" value="1"/>
</dbReference>
<dbReference type="SUPFAM" id="SSF81383">
    <property type="entry name" value="F-box domain"/>
    <property type="match status" value="1"/>
</dbReference>
<dbReference type="eggNOG" id="ENOG502SPYE">
    <property type="taxonomic scope" value="Eukaryota"/>
</dbReference>
<protein>
    <recommendedName>
        <fullName evidence="1">F-box domain-containing protein</fullName>
    </recommendedName>
</protein>
<feature type="domain" description="F-box" evidence="1">
    <location>
        <begin position="39"/>
        <end position="85"/>
    </location>
</feature>
<proteinExistence type="predicted"/>
<dbReference type="InterPro" id="IPR001810">
    <property type="entry name" value="F-box_dom"/>
</dbReference>
<dbReference type="Gene3D" id="1.20.1280.50">
    <property type="match status" value="1"/>
</dbReference>
<accession>A0A0W0FB18</accession>
<evidence type="ECO:0000313" key="2">
    <source>
        <dbReference type="EMBL" id="KTB33510.1"/>
    </source>
</evidence>
<dbReference type="AlphaFoldDB" id="A0A0W0FB18"/>
<sequence length="540" mass="60553">MRAGASKILTEIISRGRVPRGGGYLLDAKLELQANKPLEMTAQALPEDVYIAIFGYLLLKDVLNLRQVCSKFNQLTRSRALWINLLQKEILKRGIPIPRSRNASIESFSSAELESSMRHALKLHRNWNSASPVATRRRAFTVTDANAAHSSRIVSLHFITLDRQTFLLSVCIKQHSDPRLALLELWDIDADVPACVARRQVRWSGGYAVNTRPTTHDGILTIKTPHVEIWTIDLTSRQPDSAFITLATLPSQAKSVLSFTGSTLILRGLNDEINILDANRPLFEVELRHPQPVLPTNQPYNFESIINKNYAILLRATTLELYSLSSFRSEDRSQQVVSPVFVHTFPWRIDSSRMEQGIGYFDSGRDHLDATRPINILLRFSSLFPWPVNLLQHYVLHPDSTYSSELPVTAGNIPYRFSPILKQTIASPVRLFAVTDMALGPYGSALWLDSHTEDYFMQGEIGQRLAGLVLTPVLASDDDNRTGADVPAAPLLSDSPEHSQAAMVFDVQEQDDWLKIAMDEWEGRIAVGSVTGRVVLYDYA</sequence>
<reference evidence="2 3" key="1">
    <citation type="submission" date="2015-12" db="EMBL/GenBank/DDBJ databases">
        <title>Draft genome sequence of Moniliophthora roreri, the causal agent of frosty pod rot of cacao.</title>
        <authorList>
            <person name="Aime M.C."/>
            <person name="Diaz-Valderrama J.R."/>
            <person name="Kijpornyongpan T."/>
            <person name="Phillips-Mora W."/>
        </authorList>
    </citation>
    <scope>NUCLEOTIDE SEQUENCE [LARGE SCALE GENOMIC DNA]</scope>
    <source>
        <strain evidence="2 3">MCA 2952</strain>
    </source>
</reference>
<dbReference type="EMBL" id="LATX01002169">
    <property type="protein sequence ID" value="KTB33510.1"/>
    <property type="molecule type" value="Genomic_DNA"/>
</dbReference>
<dbReference type="SMART" id="SM00256">
    <property type="entry name" value="FBOX"/>
    <property type="match status" value="1"/>
</dbReference>
<evidence type="ECO:0000259" key="1">
    <source>
        <dbReference type="PROSITE" id="PS50181"/>
    </source>
</evidence>
<dbReference type="PROSITE" id="PS50181">
    <property type="entry name" value="FBOX"/>
    <property type="match status" value="1"/>
</dbReference>
<dbReference type="Proteomes" id="UP000054988">
    <property type="component" value="Unassembled WGS sequence"/>
</dbReference>
<dbReference type="InterPro" id="IPR036047">
    <property type="entry name" value="F-box-like_dom_sf"/>
</dbReference>
<evidence type="ECO:0000313" key="3">
    <source>
        <dbReference type="Proteomes" id="UP000054988"/>
    </source>
</evidence>
<comment type="caution">
    <text evidence="2">The sequence shown here is derived from an EMBL/GenBank/DDBJ whole genome shotgun (WGS) entry which is preliminary data.</text>
</comment>
<gene>
    <name evidence="2" type="ORF">WG66_13916</name>
</gene>
<organism evidence="2 3">
    <name type="scientific">Moniliophthora roreri</name>
    <name type="common">Frosty pod rot fungus</name>
    <name type="synonym">Monilia roreri</name>
    <dbReference type="NCBI Taxonomy" id="221103"/>
    <lineage>
        <taxon>Eukaryota</taxon>
        <taxon>Fungi</taxon>
        <taxon>Dikarya</taxon>
        <taxon>Basidiomycota</taxon>
        <taxon>Agaricomycotina</taxon>
        <taxon>Agaricomycetes</taxon>
        <taxon>Agaricomycetidae</taxon>
        <taxon>Agaricales</taxon>
        <taxon>Marasmiineae</taxon>
        <taxon>Marasmiaceae</taxon>
        <taxon>Moniliophthora</taxon>
    </lineage>
</organism>
<name>A0A0W0FB18_MONRR</name>